<dbReference type="PANTHER" id="PTHR24126">
    <property type="entry name" value="ANKYRIN REPEAT, PH AND SEC7 DOMAIN CONTAINING PROTEIN SECG-RELATED"/>
    <property type="match status" value="1"/>
</dbReference>
<dbReference type="PANTHER" id="PTHR24126:SF14">
    <property type="entry name" value="ANK_REP_REGION DOMAIN-CONTAINING PROTEIN"/>
    <property type="match status" value="1"/>
</dbReference>
<dbReference type="SMART" id="SM00248">
    <property type="entry name" value="ANK"/>
    <property type="match status" value="5"/>
</dbReference>
<feature type="repeat" description="ANK" evidence="3">
    <location>
        <begin position="980"/>
        <end position="1012"/>
    </location>
</feature>
<keyword evidence="4" id="KW-0812">Transmembrane</keyword>
<keyword evidence="2 3" id="KW-0040">ANK repeat</keyword>
<accession>A0A9W4WL60</accession>
<feature type="transmembrane region" description="Helical" evidence="4">
    <location>
        <begin position="268"/>
        <end position="287"/>
    </location>
</feature>
<feature type="repeat" description="ANK" evidence="3">
    <location>
        <begin position="947"/>
        <end position="979"/>
    </location>
</feature>
<evidence type="ECO:0000256" key="2">
    <source>
        <dbReference type="ARBA" id="ARBA00023043"/>
    </source>
</evidence>
<evidence type="ECO:0000313" key="7">
    <source>
        <dbReference type="Proteomes" id="UP001152533"/>
    </source>
</evidence>
<keyword evidence="7" id="KW-1185">Reference proteome</keyword>
<dbReference type="InterPro" id="IPR036770">
    <property type="entry name" value="Ankyrin_rpt-contain_sf"/>
</dbReference>
<keyword evidence="4" id="KW-1133">Transmembrane helix</keyword>
<feature type="transmembrane region" description="Helical" evidence="4">
    <location>
        <begin position="63"/>
        <end position="84"/>
    </location>
</feature>
<feature type="signal peptide" evidence="5">
    <location>
        <begin position="1"/>
        <end position="23"/>
    </location>
</feature>
<evidence type="ECO:0000256" key="5">
    <source>
        <dbReference type="SAM" id="SignalP"/>
    </source>
</evidence>
<name>A0A9W4WL60_9PEZI</name>
<feature type="repeat" description="ANK" evidence="3">
    <location>
        <begin position="1047"/>
        <end position="1079"/>
    </location>
</feature>
<dbReference type="PROSITE" id="PS50088">
    <property type="entry name" value="ANK_REPEAT"/>
    <property type="match status" value="3"/>
</dbReference>
<evidence type="ECO:0000313" key="6">
    <source>
        <dbReference type="EMBL" id="CAI0649051.1"/>
    </source>
</evidence>
<evidence type="ECO:0000256" key="1">
    <source>
        <dbReference type="ARBA" id="ARBA00022737"/>
    </source>
</evidence>
<keyword evidence="4" id="KW-0472">Membrane</keyword>
<dbReference type="InterPro" id="IPR055530">
    <property type="entry name" value="DUF7104"/>
</dbReference>
<dbReference type="EMBL" id="CAMGZC010000641">
    <property type="protein sequence ID" value="CAI0649051.1"/>
    <property type="molecule type" value="Genomic_DNA"/>
</dbReference>
<dbReference type="Proteomes" id="UP001152533">
    <property type="component" value="Unassembled WGS sequence"/>
</dbReference>
<keyword evidence="5" id="KW-0732">Signal</keyword>
<protein>
    <recommendedName>
        <fullName evidence="8">Ankyrin repeat protein</fullName>
    </recommendedName>
</protein>
<evidence type="ECO:0008006" key="8">
    <source>
        <dbReference type="Google" id="ProtNLM"/>
    </source>
</evidence>
<gene>
    <name evidence="6" type="ORF">CGXH109_LOCUS82050</name>
</gene>
<dbReference type="PROSITE" id="PS50297">
    <property type="entry name" value="ANK_REP_REGION"/>
    <property type="match status" value="2"/>
</dbReference>
<proteinExistence type="predicted"/>
<feature type="transmembrane region" description="Helical" evidence="4">
    <location>
        <begin position="226"/>
        <end position="248"/>
    </location>
</feature>
<feature type="chain" id="PRO_5040833444" description="Ankyrin repeat protein" evidence="5">
    <location>
        <begin position="24"/>
        <end position="1323"/>
    </location>
</feature>
<feature type="transmembrane region" description="Helical" evidence="4">
    <location>
        <begin position="361"/>
        <end position="381"/>
    </location>
</feature>
<dbReference type="Gene3D" id="1.20.5.340">
    <property type="match status" value="1"/>
</dbReference>
<dbReference type="Gene3D" id="1.25.40.20">
    <property type="entry name" value="Ankyrin repeat-containing domain"/>
    <property type="match status" value="1"/>
</dbReference>
<evidence type="ECO:0000256" key="4">
    <source>
        <dbReference type="SAM" id="Phobius"/>
    </source>
</evidence>
<reference evidence="6" key="1">
    <citation type="submission" date="2022-08" db="EMBL/GenBank/DDBJ databases">
        <authorList>
            <person name="Giroux E."/>
            <person name="Giroux E."/>
        </authorList>
    </citation>
    <scope>NUCLEOTIDE SEQUENCE</scope>
    <source>
        <strain evidence="6">H1091258</strain>
    </source>
</reference>
<evidence type="ECO:0000256" key="3">
    <source>
        <dbReference type="PROSITE-ProRule" id="PRU00023"/>
    </source>
</evidence>
<keyword evidence="1" id="KW-0677">Repeat</keyword>
<dbReference type="InterPro" id="IPR002110">
    <property type="entry name" value="Ankyrin_rpt"/>
</dbReference>
<dbReference type="SUPFAM" id="SSF48403">
    <property type="entry name" value="Ankyrin repeat"/>
    <property type="match status" value="1"/>
</dbReference>
<sequence>MRHLSAAHLCVFLLTCATGTAQADGWDDFSNNLATDLAPILALFGEQITKQFLSESTTMWDNFIFAMAPLGVITAVVSAIRVCGGYSLRAFIGRAQEGGGIAEAELCSSTSRDVCELYHNGAIVRVFGRPKILEVVHDRDAANEEFTGGCQTPSKCGIYSFREYIKISSAERAGWREIGKQSRRDLEALPYPRKHQPASNDNSDDDDFAPNPNLSFNIGIRKPPEYFHWLAAAIAFLAQVSVLVFGGLVTSWAWKKEEAIPPAWACPLMSLGTILLCGGMFYCAFLVENSTKERVFRKANNDDKEGNQNTSSPTSTIYVVQPGNQVIGDQTFDPFLFDDSASPLNQYITSWKTPRQSGSELGVWLATVTTLFGFVFQFVGLRAMHSAVSVLQLGAILVVSIIRAGLRTQRLRKEDNRLYNRPDEVEGHELDWLALQMGKGKSGKDFSWVITSPTDKHEDDEEANGRSSSNATGLGAVARAFYYRSRLAELTSQSRLTKVKSSTAWDDRLVPARQLARQLKRAIESSVRLLPALDEEFLSWTFYAIDQNHAASRPRSEGVSLNLPLQGDSGRSMVWDAVQQHLEAMVGLWTWSIISDPRMEKDDKFNFKVSKASEVPAFRIMAIGATPEELELAKIDMQFWTDDFPLLEPKKLVVGTDRVELGPDTLWETKKDGAICKTSARTSSSSSHPSQPLLRLFGWQFEALPTFGASSTEAFASTIPLSLGYSISTACALDIYQSFLYAAIGVVDSIGGQTKFSKRSRGFCLENDVISGLVECFKESSLGSTQDAFSVILPALRYRFKLPSPIDTLPDIYNEAEDLRKDGRFKEAEKVLKWAWQTAEKATAEKKNHAFEATMLELGELYRNALFWKRGDEKEFVHEGISWMTKQALDNSLIDISDRYVKLKEREVDESSPITAQDVITALSEAKRIESLWLISQVTETLSRDNNDRTILSWAAEQGWPEIVKAALELGSQIDYEDKLGRTPLSYAAEHGRVDVIKILMKSHALPMVPDLFKRTPLSYAAAGGHVPAIRALLDDPRVTIRESDENGDSALHSAAKRGYEDAMKLLLERKAPIDVVNGEGHTPLIVALLRRQMKTADYLVKKKADTKVTIGNLEAWKWAVMEGEWACAEFLLRALNEENRKSTSSVVGERAVVIEVFPNNWSSRADMTDLKPKSQTLVTACLFDENGKQAPITMNAVQHTIKGYYRVEAWLSEEGSEMLIPERLGFPEGKTFQIIGLLLDYLGKKVKVTEAVVRAAAKNGEDGKEVMALLLDRRGDQITITEEMVKTIAERFPREIMTQLLDQQGDQITITEEVVKATAICG</sequence>
<organism evidence="6 7">
    <name type="scientific">Colletotrichum noveboracense</name>
    <dbReference type="NCBI Taxonomy" id="2664923"/>
    <lineage>
        <taxon>Eukaryota</taxon>
        <taxon>Fungi</taxon>
        <taxon>Dikarya</taxon>
        <taxon>Ascomycota</taxon>
        <taxon>Pezizomycotina</taxon>
        <taxon>Sordariomycetes</taxon>
        <taxon>Hypocreomycetidae</taxon>
        <taxon>Glomerellales</taxon>
        <taxon>Glomerellaceae</taxon>
        <taxon>Colletotrichum</taxon>
        <taxon>Colletotrichum gloeosporioides species complex</taxon>
    </lineage>
</organism>
<dbReference type="Pfam" id="PF12796">
    <property type="entry name" value="Ank_2"/>
    <property type="match status" value="2"/>
</dbReference>
<comment type="caution">
    <text evidence="6">The sequence shown here is derived from an EMBL/GenBank/DDBJ whole genome shotgun (WGS) entry which is preliminary data.</text>
</comment>
<dbReference type="Pfam" id="PF23397">
    <property type="entry name" value="DUF7104"/>
    <property type="match status" value="3"/>
</dbReference>